<dbReference type="AlphaFoldDB" id="A0A7S4BMP2"/>
<dbReference type="PROSITE" id="PS50294">
    <property type="entry name" value="WD_REPEATS_REGION"/>
    <property type="match status" value="2"/>
</dbReference>
<dbReference type="GO" id="GO:0005634">
    <property type="term" value="C:nucleus"/>
    <property type="evidence" value="ECO:0007669"/>
    <property type="project" value="TreeGrafter"/>
</dbReference>
<proteinExistence type="predicted"/>
<evidence type="ECO:0000256" key="2">
    <source>
        <dbReference type="ARBA" id="ARBA00022574"/>
    </source>
</evidence>
<reference evidence="6" key="1">
    <citation type="submission" date="2021-01" db="EMBL/GenBank/DDBJ databases">
        <authorList>
            <person name="Corre E."/>
            <person name="Pelletier E."/>
            <person name="Niang G."/>
            <person name="Scheremetjew M."/>
            <person name="Finn R."/>
            <person name="Kale V."/>
            <person name="Holt S."/>
            <person name="Cochrane G."/>
            <person name="Meng A."/>
            <person name="Brown T."/>
            <person name="Cohen L."/>
        </authorList>
    </citation>
    <scope>NUCLEOTIDE SEQUENCE</scope>
    <source>
        <strain evidence="6">CCMP645</strain>
    </source>
</reference>
<dbReference type="GO" id="GO:0043161">
    <property type="term" value="P:proteasome-mediated ubiquitin-dependent protein catabolic process"/>
    <property type="evidence" value="ECO:0007669"/>
    <property type="project" value="TreeGrafter"/>
</dbReference>
<sequence>MPSFPGGRGTSNSFGGGRSGGRSNSSSRGGYNGGKAGSSRGFGGSGFNGGGGSDGGFGRGSSANSSSRGRGTGRWDSSGGRGNFGGRGKGGKRSGPAGSLPVKQGVLKEHTHTVTSMEVVEATKQLFSGSLDGTVRIWSWEESFTCVHTVNAGAPVEALLVFEDWLFAGCQALSPVAHGFVKVWQMTSSFEQTLEGHQGSVFCLAQGGMSPSGSPFIFSAGDDMGVKTWQFGASNSFEPVVNLAGHKSTVQDMKVTGSTLLSAERDGLICMWDLASGTLAGTINTEHQGLMAILLEENFLFTAGLDGLVKVWDSAGVLQLSHQVTNKISQPSGITAIAIVAEGGNPADASVPNDFVLVTACDDNALKLWRCPTFDKRGIIAQSAGHSDVVRCLAKGPGNSFFSGSMDHTIMVWEFM</sequence>
<dbReference type="InterPro" id="IPR019775">
    <property type="entry name" value="WD40_repeat_CS"/>
</dbReference>
<dbReference type="EMBL" id="HBIZ01036339">
    <property type="protein sequence ID" value="CAE0770559.1"/>
    <property type="molecule type" value="Transcribed_RNA"/>
</dbReference>
<dbReference type="GO" id="GO:0043130">
    <property type="term" value="F:ubiquitin binding"/>
    <property type="evidence" value="ECO:0007669"/>
    <property type="project" value="TreeGrafter"/>
</dbReference>
<evidence type="ECO:0000256" key="5">
    <source>
        <dbReference type="SAM" id="MobiDB-lite"/>
    </source>
</evidence>
<accession>A0A7S4BMP2</accession>
<dbReference type="Gene3D" id="2.130.10.10">
    <property type="entry name" value="YVTN repeat-like/Quinoprotein amine dehydrogenase"/>
    <property type="match status" value="3"/>
</dbReference>
<dbReference type="Pfam" id="PF00400">
    <property type="entry name" value="WD40"/>
    <property type="match status" value="5"/>
</dbReference>
<feature type="compositionally biased region" description="Gly residues" evidence="5">
    <location>
        <begin position="79"/>
        <end position="88"/>
    </location>
</feature>
<feature type="repeat" description="WD" evidence="4">
    <location>
        <begin position="107"/>
        <end position="139"/>
    </location>
</feature>
<feature type="compositionally biased region" description="Gly residues" evidence="5">
    <location>
        <begin position="1"/>
        <end position="20"/>
    </location>
</feature>
<dbReference type="InterPro" id="IPR015943">
    <property type="entry name" value="WD40/YVTN_repeat-like_dom_sf"/>
</dbReference>
<feature type="repeat" description="WD" evidence="4">
    <location>
        <begin position="383"/>
        <end position="416"/>
    </location>
</feature>
<evidence type="ECO:0008006" key="7">
    <source>
        <dbReference type="Google" id="ProtNLM"/>
    </source>
</evidence>
<keyword evidence="2 4" id="KW-0853">WD repeat</keyword>
<dbReference type="PANTHER" id="PTHR19849:SF0">
    <property type="entry name" value="PHOSPHOLIPASE A-2-ACTIVATING PROTEIN"/>
    <property type="match status" value="1"/>
</dbReference>
<dbReference type="PROSITE" id="PS00678">
    <property type="entry name" value="WD_REPEATS_1"/>
    <property type="match status" value="1"/>
</dbReference>
<dbReference type="PRINTS" id="PR00320">
    <property type="entry name" value="GPROTEINBRPT"/>
</dbReference>
<feature type="region of interest" description="Disordered" evidence="5">
    <location>
        <begin position="1"/>
        <end position="105"/>
    </location>
</feature>
<gene>
    <name evidence="6" type="ORF">PCAR00345_LOCUS23171</name>
</gene>
<feature type="repeat" description="WD" evidence="4">
    <location>
        <begin position="243"/>
        <end position="282"/>
    </location>
</feature>
<dbReference type="SMART" id="SM00320">
    <property type="entry name" value="WD40"/>
    <property type="match status" value="6"/>
</dbReference>
<dbReference type="SUPFAM" id="SSF50978">
    <property type="entry name" value="WD40 repeat-like"/>
    <property type="match status" value="1"/>
</dbReference>
<dbReference type="GO" id="GO:0005737">
    <property type="term" value="C:cytoplasm"/>
    <property type="evidence" value="ECO:0007669"/>
    <property type="project" value="TreeGrafter"/>
</dbReference>
<name>A0A7S4BMP2_CHRCT</name>
<dbReference type="InterPro" id="IPR020472">
    <property type="entry name" value="WD40_PAC1"/>
</dbReference>
<evidence type="ECO:0000256" key="1">
    <source>
        <dbReference type="ARBA" id="ARBA00022490"/>
    </source>
</evidence>
<protein>
    <recommendedName>
        <fullName evidence="7">Guanine nucleotide-binding protein subunit beta-like protein</fullName>
    </recommendedName>
</protein>
<keyword evidence="3" id="KW-0677">Repeat</keyword>
<keyword evidence="1" id="KW-0963">Cytoplasm</keyword>
<dbReference type="GO" id="GO:0010992">
    <property type="term" value="P:ubiquitin recycling"/>
    <property type="evidence" value="ECO:0007669"/>
    <property type="project" value="TreeGrafter"/>
</dbReference>
<evidence type="ECO:0000256" key="4">
    <source>
        <dbReference type="PROSITE-ProRule" id="PRU00221"/>
    </source>
</evidence>
<dbReference type="InterPro" id="IPR036322">
    <property type="entry name" value="WD40_repeat_dom_sf"/>
</dbReference>
<feature type="compositionally biased region" description="Gly residues" evidence="5">
    <location>
        <begin position="30"/>
        <end position="59"/>
    </location>
</feature>
<evidence type="ECO:0000313" key="6">
    <source>
        <dbReference type="EMBL" id="CAE0770559.1"/>
    </source>
</evidence>
<dbReference type="PANTHER" id="PTHR19849">
    <property type="entry name" value="PHOSPHOLIPASE A-2-ACTIVATING PROTEIN"/>
    <property type="match status" value="1"/>
</dbReference>
<feature type="compositionally biased region" description="Low complexity" evidence="5">
    <location>
        <begin position="60"/>
        <end position="78"/>
    </location>
</feature>
<dbReference type="PROSITE" id="PS50082">
    <property type="entry name" value="WD_REPEATS_2"/>
    <property type="match status" value="3"/>
</dbReference>
<dbReference type="InterPro" id="IPR001680">
    <property type="entry name" value="WD40_rpt"/>
</dbReference>
<evidence type="ECO:0000256" key="3">
    <source>
        <dbReference type="ARBA" id="ARBA00022737"/>
    </source>
</evidence>
<organism evidence="6">
    <name type="scientific">Chrysotila carterae</name>
    <name type="common">Marine alga</name>
    <name type="synonym">Syracosphaera carterae</name>
    <dbReference type="NCBI Taxonomy" id="13221"/>
    <lineage>
        <taxon>Eukaryota</taxon>
        <taxon>Haptista</taxon>
        <taxon>Haptophyta</taxon>
        <taxon>Prymnesiophyceae</taxon>
        <taxon>Isochrysidales</taxon>
        <taxon>Isochrysidaceae</taxon>
        <taxon>Chrysotila</taxon>
    </lineage>
</organism>